<proteinExistence type="predicted"/>
<keyword evidence="1" id="KW-0732">Signal</keyword>
<protein>
    <submittedName>
        <fullName evidence="2">Uncharacterized protein</fullName>
    </submittedName>
</protein>
<feature type="signal peptide" evidence="1">
    <location>
        <begin position="1"/>
        <end position="25"/>
    </location>
</feature>
<organism evidence="2 3">
    <name type="scientific">Enterococcus canis</name>
    <dbReference type="NCBI Taxonomy" id="214095"/>
    <lineage>
        <taxon>Bacteria</taxon>
        <taxon>Bacillati</taxon>
        <taxon>Bacillota</taxon>
        <taxon>Bacilli</taxon>
        <taxon>Lactobacillales</taxon>
        <taxon>Enterococcaceae</taxon>
        <taxon>Enterococcus</taxon>
    </lineage>
</organism>
<evidence type="ECO:0000313" key="3">
    <source>
        <dbReference type="Proteomes" id="UP000181884"/>
    </source>
</evidence>
<reference evidence="2 3" key="1">
    <citation type="submission" date="2014-12" db="EMBL/GenBank/DDBJ databases">
        <title>Draft genome sequences of 29 type strains of Enterococci.</title>
        <authorList>
            <person name="Zhong Z."/>
            <person name="Sun Z."/>
            <person name="Liu W."/>
            <person name="Zhang W."/>
            <person name="Zhang H."/>
        </authorList>
    </citation>
    <scope>NUCLEOTIDE SEQUENCE [LARGE SCALE GENOMIC DNA]</scope>
    <source>
        <strain evidence="2 3">DSM 17029</strain>
    </source>
</reference>
<evidence type="ECO:0000313" key="2">
    <source>
        <dbReference type="EMBL" id="OJG17120.1"/>
    </source>
</evidence>
<gene>
    <name evidence="2" type="ORF">RU97_GL000674</name>
</gene>
<feature type="chain" id="PRO_5038502322" evidence="1">
    <location>
        <begin position="26"/>
        <end position="329"/>
    </location>
</feature>
<dbReference type="EMBL" id="JXKH01000016">
    <property type="protein sequence ID" value="OJG17120.1"/>
    <property type="molecule type" value="Genomic_DNA"/>
</dbReference>
<evidence type="ECO:0000256" key="1">
    <source>
        <dbReference type="SAM" id="SignalP"/>
    </source>
</evidence>
<dbReference type="STRING" id="214095.RU97_GL000674"/>
<dbReference type="RefSeq" id="WP_067396391.1">
    <property type="nucleotide sequence ID" value="NZ_JXKH01000016.1"/>
</dbReference>
<dbReference type="Proteomes" id="UP000181884">
    <property type="component" value="Unassembled WGS sequence"/>
</dbReference>
<keyword evidence="3" id="KW-1185">Reference proteome</keyword>
<accession>A0A1L8RBF6</accession>
<name>A0A1L8RBF6_9ENTE</name>
<sequence length="329" mass="35595">MKITKKIAILSLTVLSFSLASPVLALAETSESIQETVEAINNATSLDDVVVKNTQINQAVKVADNELSVTLPKNADEEIQLKDGEENIDVSLPEQFSTDALDVGDTVIYDGEDSDLGLQNTDLGFRALISINDSNASHEYSFKINLPEGYQLFDASEMENKAPGTGNIYILNEEGLPVNMIDAAWAKDSEGNSVPTRYTINGDTLTQIIDFDEENFFPIVADPNWVKLGKKWYNKRSNIATAIDIALIAVGIGATAKTSSTVIKLIRANRKNITRTVERKIAKTLGKSAASWVGTAISIGLTLGGTSVRDLIAKGLDKADGRYDGYIFA</sequence>
<dbReference type="AlphaFoldDB" id="A0A1L8RBF6"/>
<comment type="caution">
    <text evidence="2">The sequence shown here is derived from an EMBL/GenBank/DDBJ whole genome shotgun (WGS) entry which is preliminary data.</text>
</comment>